<proteinExistence type="predicted"/>
<evidence type="ECO:0000313" key="1">
    <source>
        <dbReference type="EMBL" id="GBP24037.1"/>
    </source>
</evidence>
<name>A0A4C1UD35_EUMVA</name>
<protein>
    <submittedName>
        <fullName evidence="1">Uncharacterized protein</fullName>
    </submittedName>
</protein>
<keyword evidence="2" id="KW-1185">Reference proteome</keyword>
<comment type="caution">
    <text evidence="1">The sequence shown here is derived from an EMBL/GenBank/DDBJ whole genome shotgun (WGS) entry which is preliminary data.</text>
</comment>
<accession>A0A4C1UD35</accession>
<gene>
    <name evidence="1" type="ORF">EVAR_10138_1</name>
</gene>
<organism evidence="1 2">
    <name type="scientific">Eumeta variegata</name>
    <name type="common">Bagworm moth</name>
    <name type="synonym">Eumeta japonica</name>
    <dbReference type="NCBI Taxonomy" id="151549"/>
    <lineage>
        <taxon>Eukaryota</taxon>
        <taxon>Metazoa</taxon>
        <taxon>Ecdysozoa</taxon>
        <taxon>Arthropoda</taxon>
        <taxon>Hexapoda</taxon>
        <taxon>Insecta</taxon>
        <taxon>Pterygota</taxon>
        <taxon>Neoptera</taxon>
        <taxon>Endopterygota</taxon>
        <taxon>Lepidoptera</taxon>
        <taxon>Glossata</taxon>
        <taxon>Ditrysia</taxon>
        <taxon>Tineoidea</taxon>
        <taxon>Psychidae</taxon>
        <taxon>Oiketicinae</taxon>
        <taxon>Eumeta</taxon>
    </lineage>
</organism>
<sequence length="119" mass="13313">MAWAGGYGLSWRKSSRLRTAIFAVRAWARAPRRQVAAHANGKSVISDHYRGGEQRFERLVLASHGWQYHPLPDDSLSEKSGGPLPIHHRTHFPLSACSPLHLPLSSPSAYTFLHQISYS</sequence>
<evidence type="ECO:0000313" key="2">
    <source>
        <dbReference type="Proteomes" id="UP000299102"/>
    </source>
</evidence>
<dbReference type="AlphaFoldDB" id="A0A4C1UD35"/>
<dbReference type="Proteomes" id="UP000299102">
    <property type="component" value="Unassembled WGS sequence"/>
</dbReference>
<reference evidence="1 2" key="1">
    <citation type="journal article" date="2019" name="Commun. Biol.">
        <title>The bagworm genome reveals a unique fibroin gene that provides high tensile strength.</title>
        <authorList>
            <person name="Kono N."/>
            <person name="Nakamura H."/>
            <person name="Ohtoshi R."/>
            <person name="Tomita M."/>
            <person name="Numata K."/>
            <person name="Arakawa K."/>
        </authorList>
    </citation>
    <scope>NUCLEOTIDE SEQUENCE [LARGE SCALE GENOMIC DNA]</scope>
</reference>
<dbReference type="EMBL" id="BGZK01000156">
    <property type="protein sequence ID" value="GBP24037.1"/>
    <property type="molecule type" value="Genomic_DNA"/>
</dbReference>